<organism evidence="1 2">
    <name type="scientific">Chironomus riparius</name>
    <dbReference type="NCBI Taxonomy" id="315576"/>
    <lineage>
        <taxon>Eukaryota</taxon>
        <taxon>Metazoa</taxon>
        <taxon>Ecdysozoa</taxon>
        <taxon>Arthropoda</taxon>
        <taxon>Hexapoda</taxon>
        <taxon>Insecta</taxon>
        <taxon>Pterygota</taxon>
        <taxon>Neoptera</taxon>
        <taxon>Endopterygota</taxon>
        <taxon>Diptera</taxon>
        <taxon>Nematocera</taxon>
        <taxon>Chironomoidea</taxon>
        <taxon>Chironomidae</taxon>
        <taxon>Chironominae</taxon>
        <taxon>Chironomus</taxon>
    </lineage>
</organism>
<dbReference type="Gene3D" id="3.40.395.10">
    <property type="entry name" value="Adenoviral Proteinase, Chain A"/>
    <property type="match status" value="1"/>
</dbReference>
<reference evidence="1" key="1">
    <citation type="submission" date="2022-01" db="EMBL/GenBank/DDBJ databases">
        <authorList>
            <person name="King R."/>
        </authorList>
    </citation>
    <scope>NUCLEOTIDE SEQUENCE</scope>
</reference>
<protein>
    <submittedName>
        <fullName evidence="1">Uncharacterized protein</fullName>
    </submittedName>
</protein>
<proteinExistence type="predicted"/>
<keyword evidence="2" id="KW-1185">Reference proteome</keyword>
<name>A0A9N9RIN9_9DIPT</name>
<dbReference type="Proteomes" id="UP001153620">
    <property type="component" value="Chromosome 1"/>
</dbReference>
<sequence length="336" mass="38288">MEFKKERVESNMMKADVEDINGFFSVLIHSENKGRYVVKVRTAEIAPEMHAEKFLKLYGRNKSGEINLFKCTGGKLNYVMEFRDEGKDSASDGKGDAIKEDREVEKANAVGTAVEETSAVKQNLKSKFALKPKKVQHENNIVEVESYVFSKTPQDILNIGSYGNLTLTLDDYCGLGYKTWVSNRIVDFAISSYMAFTDISDECRESIFIANNEFVIINYLDSLYNYIEPKIMAVIESFFRREYALCSNEEMVGKNPLGFRIFRPNVPKQIPDDCAIYVIRFVQMIVKHKKILAFTPEEALKLREDIATLIQEEVVTDKSLLLPKLNFSKPSSALLI</sequence>
<gene>
    <name evidence="1" type="ORF">CHIRRI_LOCUS1752</name>
</gene>
<evidence type="ECO:0000313" key="2">
    <source>
        <dbReference type="Proteomes" id="UP001153620"/>
    </source>
</evidence>
<reference evidence="1" key="2">
    <citation type="submission" date="2022-10" db="EMBL/GenBank/DDBJ databases">
        <authorList>
            <consortium name="ENA_rothamsted_submissions"/>
            <consortium name="culmorum"/>
            <person name="King R."/>
        </authorList>
    </citation>
    <scope>NUCLEOTIDE SEQUENCE</scope>
</reference>
<evidence type="ECO:0000313" key="1">
    <source>
        <dbReference type="EMBL" id="CAG9798774.1"/>
    </source>
</evidence>
<dbReference type="InterPro" id="IPR038765">
    <property type="entry name" value="Papain-like_cys_pep_sf"/>
</dbReference>
<accession>A0A9N9RIN9</accession>
<dbReference type="EMBL" id="OU895877">
    <property type="protein sequence ID" value="CAG9798774.1"/>
    <property type="molecule type" value="Genomic_DNA"/>
</dbReference>
<dbReference type="SUPFAM" id="SSF54001">
    <property type="entry name" value="Cysteine proteinases"/>
    <property type="match status" value="1"/>
</dbReference>
<dbReference type="AlphaFoldDB" id="A0A9N9RIN9"/>